<evidence type="ECO:0000313" key="2">
    <source>
        <dbReference type="Proteomes" id="UP001159641"/>
    </source>
</evidence>
<dbReference type="AlphaFoldDB" id="A0AB34H160"/>
<reference evidence="1 2" key="1">
    <citation type="submission" date="2022-11" db="EMBL/GenBank/DDBJ databases">
        <title>Whole genome sequence of Eschrichtius robustus ER-17-0199.</title>
        <authorList>
            <person name="Bruniche-Olsen A."/>
            <person name="Black A.N."/>
            <person name="Fields C.J."/>
            <person name="Walden K."/>
            <person name="Dewoody J.A."/>
        </authorList>
    </citation>
    <scope>NUCLEOTIDE SEQUENCE [LARGE SCALE GENOMIC DNA]</scope>
    <source>
        <strain evidence="1">ER-17-0199</strain>
        <tissue evidence="1">Blubber</tissue>
    </source>
</reference>
<proteinExistence type="predicted"/>
<evidence type="ECO:0000313" key="1">
    <source>
        <dbReference type="EMBL" id="KAJ8786048.1"/>
    </source>
</evidence>
<name>A0AB34H160_ESCRO</name>
<dbReference type="GO" id="GO:0006816">
    <property type="term" value="P:calcium ion transport"/>
    <property type="evidence" value="ECO:0007669"/>
    <property type="project" value="InterPro"/>
</dbReference>
<dbReference type="PANTHER" id="PTHR45816:SF3">
    <property type="entry name" value="INOSITOL 1,4,5-TRISPHOSPHATE RECEPTOR"/>
    <property type="match status" value="1"/>
</dbReference>
<protein>
    <recommendedName>
        <fullName evidence="3">Inositol 1,4,5-trisphosphate receptor type 1</fullName>
    </recommendedName>
</protein>
<dbReference type="PANTHER" id="PTHR45816">
    <property type="entry name" value="MIR DOMAIN-CONTAINING PROTEIN"/>
    <property type="match status" value="1"/>
</dbReference>
<dbReference type="Proteomes" id="UP001159641">
    <property type="component" value="Unassembled WGS sequence"/>
</dbReference>
<dbReference type="InterPro" id="IPR015925">
    <property type="entry name" value="Ryanodine_IP3_receptor"/>
</dbReference>
<evidence type="ECO:0008006" key="3">
    <source>
        <dbReference type="Google" id="ProtNLM"/>
    </source>
</evidence>
<gene>
    <name evidence="1" type="ORF">J1605_006628</name>
</gene>
<feature type="non-terminal residue" evidence="1">
    <location>
        <position position="104"/>
    </location>
</feature>
<dbReference type="EMBL" id="JAIQCJ010002000">
    <property type="protein sequence ID" value="KAJ8786048.1"/>
    <property type="molecule type" value="Genomic_DNA"/>
</dbReference>
<keyword evidence="2" id="KW-1185">Reference proteome</keyword>
<organism evidence="1 2">
    <name type="scientific">Eschrichtius robustus</name>
    <name type="common">California gray whale</name>
    <name type="synonym">Eschrichtius gibbosus</name>
    <dbReference type="NCBI Taxonomy" id="9764"/>
    <lineage>
        <taxon>Eukaryota</taxon>
        <taxon>Metazoa</taxon>
        <taxon>Chordata</taxon>
        <taxon>Craniata</taxon>
        <taxon>Vertebrata</taxon>
        <taxon>Euteleostomi</taxon>
        <taxon>Mammalia</taxon>
        <taxon>Eutheria</taxon>
        <taxon>Laurasiatheria</taxon>
        <taxon>Artiodactyla</taxon>
        <taxon>Whippomorpha</taxon>
        <taxon>Cetacea</taxon>
        <taxon>Mysticeti</taxon>
        <taxon>Eschrichtiidae</taxon>
        <taxon>Eschrichtius</taxon>
    </lineage>
</organism>
<sequence>MRHIFMNNYHLCNEISERVIQHFVHCIETHGRHVEYLRFLQTIVKADERDRGDESGPLAYHITLVELLAACTEGKNVYTEIKCNSLLPLDDIVRVVTHDDCIPE</sequence>
<accession>A0AB34H160</accession>
<comment type="caution">
    <text evidence="1">The sequence shown here is derived from an EMBL/GenBank/DDBJ whole genome shotgun (WGS) entry which is preliminary data.</text>
</comment>